<dbReference type="Proteomes" id="UP000199650">
    <property type="component" value="Unassembled WGS sequence"/>
</dbReference>
<dbReference type="InterPro" id="IPR007516">
    <property type="entry name" value="Co_F420_Hydgase/DH_bsu_N"/>
</dbReference>
<reference evidence="3 4" key="1">
    <citation type="submission" date="2016-10" db="EMBL/GenBank/DDBJ databases">
        <authorList>
            <person name="de Groot N.N."/>
        </authorList>
    </citation>
    <scope>NUCLEOTIDE SEQUENCE [LARGE SCALE GENOMIC DNA]</scope>
    <source>
        <strain evidence="3 4">DSM 29439</strain>
    </source>
</reference>
<dbReference type="InterPro" id="IPR007525">
    <property type="entry name" value="FrhB_FdhB_C"/>
</dbReference>
<name>A0A1I0R903_9RHOB</name>
<protein>
    <submittedName>
        <fullName evidence="3">Coenzyme F420 hydrogenase subunit beta</fullName>
    </submittedName>
</protein>
<dbReference type="OrthoDB" id="3247493at2"/>
<evidence type="ECO:0000259" key="1">
    <source>
        <dbReference type="Pfam" id="PF04422"/>
    </source>
</evidence>
<dbReference type="AlphaFoldDB" id="A0A1I0R903"/>
<evidence type="ECO:0000313" key="4">
    <source>
        <dbReference type="Proteomes" id="UP000199650"/>
    </source>
</evidence>
<dbReference type="PANTHER" id="PTHR31332">
    <property type="entry name" value="7-HYDROXYMETHYL CHLOROPHYLL A REDUCTASE, CHLOROPLASTIC"/>
    <property type="match status" value="1"/>
</dbReference>
<proteinExistence type="predicted"/>
<evidence type="ECO:0000313" key="3">
    <source>
        <dbReference type="EMBL" id="SEW37161.1"/>
    </source>
</evidence>
<evidence type="ECO:0000259" key="2">
    <source>
        <dbReference type="Pfam" id="PF04432"/>
    </source>
</evidence>
<feature type="domain" description="Coenzyme F420 hydrogenase/dehydrogenase beta subunit C-terminal" evidence="2">
    <location>
        <begin position="178"/>
        <end position="345"/>
    </location>
</feature>
<dbReference type="Pfam" id="PF04432">
    <property type="entry name" value="FrhB_FdhB_C"/>
    <property type="match status" value="1"/>
</dbReference>
<accession>A0A1I0R903</accession>
<dbReference type="GO" id="GO:0033354">
    <property type="term" value="P:chlorophyll cycle"/>
    <property type="evidence" value="ECO:0007669"/>
    <property type="project" value="TreeGrafter"/>
</dbReference>
<feature type="domain" description="Coenzyme F420 hydrogenase/dehydrogenase beta subunit N-terminal" evidence="1">
    <location>
        <begin position="95"/>
        <end position="168"/>
    </location>
</feature>
<dbReference type="STRING" id="1173584.SAMN05444851_3246"/>
<dbReference type="PANTHER" id="PTHR31332:SF0">
    <property type="entry name" value="7-HYDROXYMETHYL CHLOROPHYLL A REDUCTASE, CHLOROPLASTIC"/>
    <property type="match status" value="1"/>
</dbReference>
<dbReference type="EMBL" id="FOJB01000003">
    <property type="protein sequence ID" value="SEW37161.1"/>
    <property type="molecule type" value="Genomic_DNA"/>
</dbReference>
<organism evidence="3 4">
    <name type="scientific">Aliiroseovarius sediminilitoris</name>
    <dbReference type="NCBI Taxonomy" id="1173584"/>
    <lineage>
        <taxon>Bacteria</taxon>
        <taxon>Pseudomonadati</taxon>
        <taxon>Pseudomonadota</taxon>
        <taxon>Alphaproteobacteria</taxon>
        <taxon>Rhodobacterales</taxon>
        <taxon>Paracoccaceae</taxon>
        <taxon>Aliiroseovarius</taxon>
    </lineage>
</organism>
<dbReference type="GO" id="GO:0090415">
    <property type="term" value="F:7-hydroxymethyl chlorophyll a reductase activity"/>
    <property type="evidence" value="ECO:0007669"/>
    <property type="project" value="TreeGrafter"/>
</dbReference>
<dbReference type="Pfam" id="PF04422">
    <property type="entry name" value="FrhB_FdhB_N"/>
    <property type="match status" value="1"/>
</dbReference>
<dbReference type="InterPro" id="IPR045220">
    <property type="entry name" value="FRHB/FDHB/HCAR-like"/>
</dbReference>
<keyword evidence="4" id="KW-1185">Reference proteome</keyword>
<gene>
    <name evidence="3" type="ORF">SAMN05444851_3246</name>
</gene>
<sequence length="413" mass="44500">MKRQARDELVKRSGTLARVARGNLCSGCGGCAAVAPSKITMAVQDPGFLRPQISEPLSAREEETVALICPGIGQTVDAENRVDDVIWGPYLKMRTGHAVDQDLRFAASSGGALSAVLVHLLDSGQVDHVIQIGPSNELPTANVTILSDTGSDVLAAAGSRYAPSTPLAELDRHLATGKTFAFVGKPCDIVALRALARVDPRIDAQIPFMVSFFCAGVPSLLGSEKVLEALGTNPDNVRAFRYRGNGWPGRATATLRDGNTRSMSYHDSWGGVLSSHVQHRCKICADGTGVAADLVCADAWSCDAQGYPLFEEQDGISLIVTRTERGENLLQDAVSDDALAVSSFDRNQLENMQPGQTNRRRALLARLAALWILGKPIPRYRGLHLMAMSRQNTVTRNLRNFLGMLRRSLGGRI</sequence>